<evidence type="ECO:0000259" key="7">
    <source>
        <dbReference type="PROSITE" id="PS51379"/>
    </source>
</evidence>
<organism evidence="8 9">
    <name type="scientific">Telmatospirillum siberiense</name>
    <dbReference type="NCBI Taxonomy" id="382514"/>
    <lineage>
        <taxon>Bacteria</taxon>
        <taxon>Pseudomonadati</taxon>
        <taxon>Pseudomonadota</taxon>
        <taxon>Alphaproteobacteria</taxon>
        <taxon>Rhodospirillales</taxon>
        <taxon>Rhodospirillaceae</taxon>
        <taxon>Telmatospirillum</taxon>
    </lineage>
</organism>
<dbReference type="Proteomes" id="UP000233293">
    <property type="component" value="Unassembled WGS sequence"/>
</dbReference>
<evidence type="ECO:0000256" key="5">
    <source>
        <dbReference type="ARBA" id="ARBA00023014"/>
    </source>
</evidence>
<dbReference type="PANTHER" id="PTHR47275">
    <property type="entry name" value="NAD(P)H-QUINONE OXIDOREDUCTASE SUBUNIT I, CHLOROPLASTIC"/>
    <property type="match status" value="1"/>
</dbReference>
<feature type="domain" description="4Fe-4S ferredoxin-type" evidence="7">
    <location>
        <begin position="97"/>
        <end position="128"/>
    </location>
</feature>
<proteinExistence type="predicted"/>
<evidence type="ECO:0000256" key="6">
    <source>
        <dbReference type="SAM" id="MobiDB-lite"/>
    </source>
</evidence>
<keyword evidence="2" id="KW-0677">Repeat</keyword>
<evidence type="ECO:0000256" key="3">
    <source>
        <dbReference type="ARBA" id="ARBA00022967"/>
    </source>
</evidence>
<evidence type="ECO:0000256" key="1">
    <source>
        <dbReference type="ARBA" id="ARBA00022723"/>
    </source>
</evidence>
<dbReference type="Pfam" id="PF13187">
    <property type="entry name" value="Fer4_9"/>
    <property type="match status" value="1"/>
</dbReference>
<keyword evidence="5" id="KW-0411">Iron-sulfur</keyword>
<sequence length="202" mass="22744">MFRGVRRVRRRSSKVSPRRSPSGKRGFRRKAVMSFFLPVLLRNLLKGPSTEAFPFGEAITPKKLRARISFDPDSCALCRVCARICPAGAIQFEKKPDGLEFNLWHNACVFCGLCALYCESEGLHSTNDWHLSHLQSEKYDLVERATVKFQKCTKCGKQKMPAPLPLMAKLYPGLPADEIERLRAMCPQCRKAETAPAEGEPS</sequence>
<keyword evidence="3" id="KW-1278">Translocase</keyword>
<dbReference type="PROSITE" id="PS00198">
    <property type="entry name" value="4FE4S_FER_1"/>
    <property type="match status" value="2"/>
</dbReference>
<feature type="region of interest" description="Disordered" evidence="6">
    <location>
        <begin position="1"/>
        <end position="25"/>
    </location>
</feature>
<evidence type="ECO:0000256" key="4">
    <source>
        <dbReference type="ARBA" id="ARBA00023004"/>
    </source>
</evidence>
<dbReference type="PROSITE" id="PS51379">
    <property type="entry name" value="4FE4S_FER_2"/>
    <property type="match status" value="2"/>
</dbReference>
<dbReference type="InterPro" id="IPR004497">
    <property type="entry name" value="NDHI"/>
</dbReference>
<evidence type="ECO:0000313" key="8">
    <source>
        <dbReference type="EMBL" id="PKU24929.1"/>
    </source>
</evidence>
<dbReference type="PANTHER" id="PTHR47275:SF1">
    <property type="entry name" value="NAD(P)H-QUINONE OXIDOREDUCTASE SUBUNIT I, CHLOROPLASTIC"/>
    <property type="match status" value="1"/>
</dbReference>
<dbReference type="GO" id="GO:0051536">
    <property type="term" value="F:iron-sulfur cluster binding"/>
    <property type="evidence" value="ECO:0007669"/>
    <property type="project" value="UniProtKB-KW"/>
</dbReference>
<reference evidence="9" key="1">
    <citation type="submission" date="2017-12" db="EMBL/GenBank/DDBJ databases">
        <title>Draft genome sequence of Telmatospirillum siberiense 26-4b1T, an acidotolerant peatland alphaproteobacterium potentially involved in sulfur cycling.</title>
        <authorList>
            <person name="Hausmann B."/>
            <person name="Pjevac P."/>
            <person name="Schreck K."/>
            <person name="Herbold C.W."/>
            <person name="Daims H."/>
            <person name="Wagner M."/>
            <person name="Pester M."/>
            <person name="Loy A."/>
        </authorList>
    </citation>
    <scope>NUCLEOTIDE SEQUENCE [LARGE SCALE GENOMIC DNA]</scope>
    <source>
        <strain evidence="9">26-4b1</strain>
    </source>
</reference>
<dbReference type="Gene3D" id="3.30.70.3270">
    <property type="match status" value="1"/>
</dbReference>
<dbReference type="InterPro" id="IPR017896">
    <property type="entry name" value="4Fe4S_Fe-S-bd"/>
</dbReference>
<evidence type="ECO:0000256" key="2">
    <source>
        <dbReference type="ARBA" id="ARBA00022737"/>
    </source>
</evidence>
<keyword evidence="9" id="KW-1185">Reference proteome</keyword>
<feature type="domain" description="4Fe-4S ferredoxin-type" evidence="7">
    <location>
        <begin position="66"/>
        <end position="95"/>
    </location>
</feature>
<dbReference type="GO" id="GO:0046872">
    <property type="term" value="F:metal ion binding"/>
    <property type="evidence" value="ECO:0007669"/>
    <property type="project" value="UniProtKB-KW"/>
</dbReference>
<keyword evidence="1" id="KW-0479">Metal-binding</keyword>
<name>A0A2N3PX05_9PROT</name>
<dbReference type="InterPro" id="IPR017900">
    <property type="entry name" value="4Fe4S_Fe_S_CS"/>
</dbReference>
<dbReference type="GO" id="GO:0008137">
    <property type="term" value="F:NADH dehydrogenase (ubiquinone) activity"/>
    <property type="evidence" value="ECO:0007669"/>
    <property type="project" value="InterPro"/>
</dbReference>
<dbReference type="SUPFAM" id="SSF54862">
    <property type="entry name" value="4Fe-4S ferredoxins"/>
    <property type="match status" value="1"/>
</dbReference>
<accession>A0A2N3PX05</accession>
<evidence type="ECO:0000313" key="9">
    <source>
        <dbReference type="Proteomes" id="UP000233293"/>
    </source>
</evidence>
<keyword evidence="4" id="KW-0408">Iron</keyword>
<dbReference type="AlphaFoldDB" id="A0A2N3PX05"/>
<dbReference type="EMBL" id="PIUM01000007">
    <property type="protein sequence ID" value="PKU24929.1"/>
    <property type="molecule type" value="Genomic_DNA"/>
</dbReference>
<comment type="caution">
    <text evidence="8">The sequence shown here is derived from an EMBL/GenBank/DDBJ whole genome shotgun (WGS) entry which is preliminary data.</text>
</comment>
<gene>
    <name evidence="8" type="ORF">CWS72_08605</name>
</gene>
<protein>
    <submittedName>
        <fullName evidence="8">4Fe-4S ferredoxin</fullName>
    </submittedName>
</protein>